<dbReference type="GO" id="GO:0003954">
    <property type="term" value="F:NADH dehydrogenase activity"/>
    <property type="evidence" value="ECO:0007669"/>
    <property type="project" value="TreeGrafter"/>
</dbReference>
<feature type="transmembrane region" description="Helical" evidence="7">
    <location>
        <begin position="67"/>
        <end position="96"/>
    </location>
</feature>
<sequence>MLITSAALIPLVGALLLTVVRGVASRVVAMLASLGSLGIAIAMAVLFNPGQGMQFTELHQWIPQIDAYYSLGVDGIGLSLVLLTAILTPLVLLYAFTENFREDQLGERAFLALALAVEGFSLYVFTATDVLLFYLFFEATLIPMFFLIGGFGGAQRRYAAIKFLLYSLTSGLVMLAAVIGVYINSQNSGHGTFLLSDLMNMNLGTNTERLLFVGFMIAFAVKAPMVPVHTWLPDAAENTTPGGAVMMVAIMDKIGTFGMFRFALGLFPNAAEWATPVVIVLAVISIIYGALAALAQGNLMRLVAYTSVSHFGFIVLGLFALTPTSVAGANLYMFNHGISTAALFLLVGYLMKRRGSAEIADFGGVQKVAPVLAGFLLIAGLSSLSLPGLAPFVSEFGVLAGTWTNYPWAAGISAIAMVLAALYIMRMYKRTMTGLPSDEVKEKVSELSMAERWIIVPLLALLLVLGVYPTPLTRVLNPDSEQAVTFVEKATNHEAVAPAAQPESTTISLGGAR</sequence>
<dbReference type="GeneID" id="84895366"/>
<dbReference type="RefSeq" id="WP_063665789.1">
    <property type="nucleotide sequence ID" value="NZ_CAMJVL010000003.1"/>
</dbReference>
<protein>
    <submittedName>
        <fullName evidence="9">NADH-quinone oxidoreductase subunit M</fullName>
    </submittedName>
</protein>
<feature type="transmembrane region" description="Helical" evidence="7">
    <location>
        <begin position="28"/>
        <end position="47"/>
    </location>
</feature>
<dbReference type="PANTHER" id="PTHR43507">
    <property type="entry name" value="NADH-UBIQUINONE OXIDOREDUCTASE CHAIN 4"/>
    <property type="match status" value="1"/>
</dbReference>
<dbReference type="PANTHER" id="PTHR43507:SF1">
    <property type="entry name" value="NADH-UBIQUINONE OXIDOREDUCTASE CHAIN 4"/>
    <property type="match status" value="1"/>
</dbReference>
<feature type="transmembrane region" description="Helical" evidence="7">
    <location>
        <begin position="273"/>
        <end position="295"/>
    </location>
</feature>
<dbReference type="InterPro" id="IPR001750">
    <property type="entry name" value="ND/Mrp_TM"/>
</dbReference>
<evidence type="ECO:0000313" key="10">
    <source>
        <dbReference type="Proteomes" id="UP000324288"/>
    </source>
</evidence>
<evidence type="ECO:0000256" key="2">
    <source>
        <dbReference type="ARBA" id="ARBA00009025"/>
    </source>
</evidence>
<evidence type="ECO:0000256" key="5">
    <source>
        <dbReference type="ARBA" id="ARBA00023136"/>
    </source>
</evidence>
<feature type="transmembrane region" description="Helical" evidence="7">
    <location>
        <begin position="453"/>
        <end position="470"/>
    </location>
</feature>
<comment type="subcellular location">
    <subcellularLocation>
        <location evidence="1">Endomembrane system</location>
        <topology evidence="1">Multi-pass membrane protein</topology>
    </subcellularLocation>
    <subcellularLocation>
        <location evidence="6">Membrane</location>
        <topology evidence="6">Multi-pass membrane protein</topology>
    </subcellularLocation>
</comment>
<dbReference type="PRINTS" id="PR01437">
    <property type="entry name" value="NUOXDRDTASE4"/>
</dbReference>
<dbReference type="Pfam" id="PF00361">
    <property type="entry name" value="Proton_antipo_M"/>
    <property type="match status" value="1"/>
</dbReference>
<feature type="transmembrane region" description="Helical" evidence="7">
    <location>
        <begin position="244"/>
        <end position="267"/>
    </location>
</feature>
<dbReference type="NCBIfam" id="NF004500">
    <property type="entry name" value="PRK05846.1-4"/>
    <property type="match status" value="1"/>
</dbReference>
<feature type="transmembrane region" description="Helical" evidence="7">
    <location>
        <begin position="302"/>
        <end position="321"/>
    </location>
</feature>
<proteinExistence type="inferred from homology"/>
<dbReference type="AlphaFoldDB" id="A0A5E3ZYY2"/>
<dbReference type="EMBL" id="LR584267">
    <property type="protein sequence ID" value="VHO01533.1"/>
    <property type="molecule type" value="Genomic_DNA"/>
</dbReference>
<gene>
    <name evidence="9" type="primary">nuoM</name>
    <name evidence="9" type="ORF">LC603019_01468</name>
</gene>
<dbReference type="GO" id="GO:0042773">
    <property type="term" value="P:ATP synthesis coupled electron transport"/>
    <property type="evidence" value="ECO:0007669"/>
    <property type="project" value="InterPro"/>
</dbReference>
<dbReference type="OrthoDB" id="9768329at2"/>
<organism evidence="9 10">
    <name type="scientific">Lawsonella clevelandensis</name>
    <dbReference type="NCBI Taxonomy" id="1528099"/>
    <lineage>
        <taxon>Bacteria</taxon>
        <taxon>Bacillati</taxon>
        <taxon>Actinomycetota</taxon>
        <taxon>Actinomycetes</taxon>
        <taxon>Mycobacteriales</taxon>
        <taxon>Lawsonellaceae</taxon>
        <taxon>Lawsonella</taxon>
    </lineage>
</organism>
<feature type="transmembrane region" description="Helical" evidence="7">
    <location>
        <begin position="108"/>
        <end position="125"/>
    </location>
</feature>
<evidence type="ECO:0000256" key="1">
    <source>
        <dbReference type="ARBA" id="ARBA00004127"/>
    </source>
</evidence>
<accession>A0A5E3ZYY2</accession>
<dbReference type="GO" id="GO:0016020">
    <property type="term" value="C:membrane"/>
    <property type="evidence" value="ECO:0007669"/>
    <property type="project" value="UniProtKB-SubCell"/>
</dbReference>
<feature type="transmembrane region" description="Helical" evidence="7">
    <location>
        <begin position="163"/>
        <end position="183"/>
    </location>
</feature>
<evidence type="ECO:0000259" key="8">
    <source>
        <dbReference type="Pfam" id="PF00361"/>
    </source>
</evidence>
<feature type="transmembrane region" description="Helical" evidence="7">
    <location>
        <begin position="406"/>
        <end position="425"/>
    </location>
</feature>
<dbReference type="Proteomes" id="UP000324288">
    <property type="component" value="Chromosome"/>
</dbReference>
<keyword evidence="3 6" id="KW-0812">Transmembrane</keyword>
<reference evidence="9 10" key="1">
    <citation type="submission" date="2019-04" db="EMBL/GenBank/DDBJ databases">
        <authorList>
            <person name="Seth-Smith MB H."/>
            <person name="Seth-Smith H."/>
        </authorList>
    </citation>
    <scope>NUCLEOTIDE SEQUENCE [LARGE SCALE GENOMIC DNA]</scope>
    <source>
        <strain evidence="9">USB-603019</strain>
    </source>
</reference>
<evidence type="ECO:0000256" key="3">
    <source>
        <dbReference type="ARBA" id="ARBA00022692"/>
    </source>
</evidence>
<feature type="transmembrane region" description="Helical" evidence="7">
    <location>
        <begin position="333"/>
        <end position="351"/>
    </location>
</feature>
<feature type="domain" description="NADH:quinone oxidoreductase/Mrp antiporter transmembrane" evidence="8">
    <location>
        <begin position="127"/>
        <end position="411"/>
    </location>
</feature>
<dbReference type="GO" id="GO:0012505">
    <property type="term" value="C:endomembrane system"/>
    <property type="evidence" value="ECO:0007669"/>
    <property type="project" value="UniProtKB-SubCell"/>
</dbReference>
<dbReference type="InterPro" id="IPR010227">
    <property type="entry name" value="NADH_Q_OxRdtase_chainM/4"/>
</dbReference>
<evidence type="ECO:0000256" key="6">
    <source>
        <dbReference type="RuleBase" id="RU000320"/>
    </source>
</evidence>
<dbReference type="GO" id="GO:0015990">
    <property type="term" value="P:electron transport coupled proton transport"/>
    <property type="evidence" value="ECO:0007669"/>
    <property type="project" value="TreeGrafter"/>
</dbReference>
<evidence type="ECO:0000256" key="4">
    <source>
        <dbReference type="ARBA" id="ARBA00022989"/>
    </source>
</evidence>
<comment type="similarity">
    <text evidence="2">Belongs to the complex I subunit 4 family.</text>
</comment>
<dbReference type="InterPro" id="IPR003918">
    <property type="entry name" value="NADH_UbQ_OxRdtase"/>
</dbReference>
<feature type="transmembrane region" description="Helical" evidence="7">
    <location>
        <begin position="371"/>
        <end position="394"/>
    </location>
</feature>
<dbReference type="NCBIfam" id="TIGR01972">
    <property type="entry name" value="NDH_I_M"/>
    <property type="match status" value="1"/>
</dbReference>
<dbReference type="GO" id="GO:0048039">
    <property type="term" value="F:ubiquinone binding"/>
    <property type="evidence" value="ECO:0007669"/>
    <property type="project" value="TreeGrafter"/>
</dbReference>
<feature type="transmembrane region" description="Helical" evidence="7">
    <location>
        <begin position="131"/>
        <end position="151"/>
    </location>
</feature>
<feature type="transmembrane region" description="Helical" evidence="7">
    <location>
        <begin position="210"/>
        <end position="232"/>
    </location>
</feature>
<feature type="transmembrane region" description="Helical" evidence="7">
    <location>
        <begin position="6"/>
        <end position="23"/>
    </location>
</feature>
<evidence type="ECO:0000256" key="7">
    <source>
        <dbReference type="SAM" id="Phobius"/>
    </source>
</evidence>
<keyword evidence="5 7" id="KW-0472">Membrane</keyword>
<dbReference type="GO" id="GO:0008137">
    <property type="term" value="F:NADH dehydrogenase (ubiquinone) activity"/>
    <property type="evidence" value="ECO:0007669"/>
    <property type="project" value="InterPro"/>
</dbReference>
<keyword evidence="10" id="KW-1185">Reference proteome</keyword>
<name>A0A5E3ZYY2_9ACTN</name>
<keyword evidence="4 7" id="KW-1133">Transmembrane helix</keyword>
<evidence type="ECO:0000313" key="9">
    <source>
        <dbReference type="EMBL" id="VHO01533.1"/>
    </source>
</evidence>